<sequence>MFIYLNKTTEHSGDVKAAVQRAVRDVTIESSLKNCEEVWLSRTFDLRPHSRVILSKALNEDLASSVSGSHYTKGDLSRNVTTRGGSRRLSRQSDKGFLMSKKVGKGSSMSLYESLKHIEEPGTVVLLKSADAIFEELQHHQLVLSSIQPHAESGSFLDEVTKWQKKLKIIETSVQLWLMVQEKWAQLEEPLECRGPVETWLPQLVNSIKASLQHHLWAALEHKNVVTARRKEIHSAGARRVVMNKPTSKEESTADRKKSLTPSNKQDSTHVGPRQDKDIHREPELRHWVLSTSSDVVYLSTQIKFSRIMKECSSPENEHKEIIQDCLKDLTEGIEYVAKILNEIPLEDILQPSKRTSKAEREGNEQGQGLARSEDDHQLSLEDKAVVIAINNFWLPQLSADEASVLKSLVAAEWPSTLNSNYQNTSNDANDTAPDGLIPAVVTSKYGCGQQVASSECTEDTSVPNAIIKAIEKCHIFPSNTFVSKVSHLVQLALKYQTVVITGPPGCGKTKCIEAYMETLKEEKKIIKDTVFINALQPGHLLGFVNEESRWVDGLLARLLRSYYRQSTTAKGNQVNILHLEGELETLANINPSVLCCMGILAMPCTDIDWKLPLYVWIKTQAEEHQQQLQQLTDTFLEPCLQFLRENGILHQDGNSLDTTLKTLVFSEVNVAETFCRICTVWDYHIDSDTRQFVRWHDTLSCYFVSHGQSTASEAFVHTVHSEPLLYFSTLLTTAGYPVMLAGDAGCGKSMIVQEVLNSLCSGDVAEKLQLRIPVNNREQQLSIFSTILNTHFLPQVTESKAEGVATPSNHHLPELLTAIASVTVKLQERLRAVFLGTSQRCHYLFTLRDLAKIFRNICLSQDGSTTTDILLPLWRHECDWVYRQRMSSCVDQHKYLQEYTIATKKVFTSEEELQIILSPHQPLFSNIVEDDGGLITTVAKQQEMNLFRKTNIQTLDGYQQTFNFSHTEELLAEALREYNKVNPRMNITFYKSAVELLCRLTRNLRSPRGSAHTMLCGEGCVRSTISLARLAAHLSGFSVVQLGSYNKADKHEPRTRHFKSQLVDCYVKAGLKGQRTLLLLSEEEIDSTVLVNMTEFVVFGSVSHLFTSEQQATIANAMRNEVTNAGLTYSKENAWKLFLEAIQQNIRWLLIQSSTGPVFRKWCLEFHSLIDALNVYFIPKWSREYLVEHASYYIRELEMLTKEEKENICHLLSSMHLSIANHDKTTRGTHGNITNATFENFVRCFTVLAKEQYDLIGKNHELAKETLGHIEEKLKSHEKLTGDLLHQKTVLEEHKEGTLKILHQIAQDKAVVEQKIHVIYQQLQKIKKFRALLPEYQIAYEKAQYKCSTIIENINELVRHMDVRALGELRAMQKPDVDIEELMASVIIILKSPNTDLTWAKGAKRQMANIDRFLNELINFSNAKLPQSTLELLESNLKKSQFTPENMERKSGGNLAASSLLRWLQGAVRYYRILASKVKPLQSKVDEMTVALQEAEQKMTTLQQRKKALILRLSDLERGFEEATVHKNKQQQRTIEIGHKLEEAASIAQLLEDERRKYASVVSSLPERLSGVPGTTSMAAGLVSYLGAYEHYFRQLMLTIEWPMALKEKGFPLMIDSIDPVKGEECCFKENGNWYHDLEETHLNELSSQNQFLPIITEELYGDFIKALSTRIVKKSVLQMWTAKDWTPQQMENAAILSFSWQRPVLLIDPCFEGEQWVLEILETSFAKSFSSINLQARQDSSVLAPIEKGILSGCPLFLNNYSSKWDDLLMPLIDHCGATTEKYNQQGSSSIISFNGHRLLCTNQFKLFMASSELDPLFNIEICSGTTMINYSYSDGSLLELLLRRAFEKLLPDLHSQLMKTSNTILMHQESLNELEIRTRECFISSALNDTYDTIYITEIFNERKTVFEELEKAKATYTNLLKLRDKLYPLAHQGAMLYSVLKALRALAVEYYFSIEFFQRLFDIVIERNADSHETIEVEKVDFQTDSIISTSVLEDKKTGLQSQTALTDQHEEHNEREDTMQFPNGQEEFSSTAEVHNFSLSSNQIRKLMDQLTQAVYQCLIQSLLPEHSTQACAMLFLCIQQLENENAVTEEELAFFAQGSCSFEKIGWETIGSNINAPSWMPSERWEDLMILSIISEHFKTICAQITENSSAWENWYISVYQDDENTEEVAKGSIAHLPECGVHNDFHQLLLIRAICPSRFPDGVSHYVARVSRDLDVEDLLPGVENLARLDENILGVLVILHSASNDKSSYSSAIASHEPQMAISRVAKEKDIPLFTVSMKKDNEAEVKAALSDAINQNGWLLIENLHLTPKTVLKNLYRSLTYAMKMQATQKAERQFCVWLISERGAPIPPNFVAQLKKVSWHFLLLNQKNSNVSTRNVTYIDCLPQLLSSAILSALEIMKANMCEKVNGSDASVQIISYGICVIHGILQTQKIYPRTGLTNMMDVGLVQLNQALNVVLSAHEKRKDPSEFAAAVEKGVISVYINLTLRPEDAAYVEALVHEIISCILQQKGIIINNITIPVPSSNVEPLQYSNWLIDNMPGKHSLQALILSNSAERTVHEKFALEFIQVLVKLYDSMKVSLPLLMQEDSYSGKDLTSLHISLERISEQLPPLIQINTDNVPTSASLNRHTAESELQASKHVLLQECRLMNSCIRNFRLSISELSKCLLNGLTGTPVHPLETAEALQKQEVPKSWVYSHSTHMGFYSINSWLQDLHKKHKQLKQWMKKGIMPFAKGEKGALTSVSLGSLFNPEALVLALRLQFAVHHGYSLHEVVLQCHIAEYPDYKPDAEEYSLYAENFILHGAMWDFKNNHLTESRNVVQALPFVIITPAYIRDIKTDDATGIYDCPVCTDCSMENRVMTLPLQCTKPVKQWHLRRVTITLNPDFNMRTFGMGRSSTVKEQGNNTAINTRTKMAKLSHSKIFKRASKMKDPDGLQTQQSKAPNSNGLQNFSTGTDDNLLSDKAHNSTIPQQNSENDMLGETENVVLSPLFINETISNQDDKEFFRGVQSGTHQNTSLSEVGDGKEMKAGLTEGKVLVRSESEDTADKAEDLIIREDLIVDTRISDYETSYNEHGQSDNNGDFDEAQNEGYKEDFDEEMLNNFEQRVHVVTDCDSGENQDTCKYGPNTNNDEHEFDYQKEGIPDNSYTTRVHSAKSENNEEIQESIKEHVGMDPSQWDVSLHSSTEVNEPQNIQA</sequence>
<dbReference type="InterPro" id="IPR041228">
    <property type="entry name" value="Dynein_C"/>
</dbReference>
<evidence type="ECO:0000259" key="5">
    <source>
        <dbReference type="Pfam" id="PF12777"/>
    </source>
</evidence>
<evidence type="ECO:0000256" key="3">
    <source>
        <dbReference type="SAM" id="MobiDB-lite"/>
    </source>
</evidence>
<dbReference type="Gene3D" id="1.20.140.100">
    <property type="entry name" value="Dynein heavy chain, N-terminal domain 2"/>
    <property type="match status" value="1"/>
</dbReference>
<evidence type="ECO:0000256" key="1">
    <source>
        <dbReference type="ARBA" id="ARBA00008887"/>
    </source>
</evidence>
<feature type="domain" description="Dynein heavy chain C-terminal" evidence="9">
    <location>
        <begin position="2605"/>
        <end position="2889"/>
    </location>
</feature>
<dbReference type="GO" id="GO:0051959">
    <property type="term" value="F:dynein light intermediate chain binding"/>
    <property type="evidence" value="ECO:0007669"/>
    <property type="project" value="InterPro"/>
</dbReference>
<protein>
    <submittedName>
        <fullName evidence="10">Dynein beta chain, flagellar outer arm-like</fullName>
    </submittedName>
</protein>
<dbReference type="GO" id="GO:0007018">
    <property type="term" value="P:microtubule-based movement"/>
    <property type="evidence" value="ECO:0007669"/>
    <property type="project" value="InterPro"/>
</dbReference>
<feature type="region of interest" description="Disordered" evidence="3">
    <location>
        <begin position="2936"/>
        <end position="2986"/>
    </location>
</feature>
<feature type="compositionally biased region" description="Basic and acidic residues" evidence="3">
    <location>
        <begin position="2012"/>
        <end position="2022"/>
    </location>
</feature>
<evidence type="ECO:0000313" key="11">
    <source>
        <dbReference type="Proteomes" id="UP001295444"/>
    </source>
</evidence>
<evidence type="ECO:0000259" key="8">
    <source>
        <dbReference type="Pfam" id="PF17857"/>
    </source>
</evidence>
<feature type="coiled-coil region" evidence="2">
    <location>
        <begin position="1479"/>
        <end position="1513"/>
    </location>
</feature>
<dbReference type="GO" id="GO:0045505">
    <property type="term" value="F:dynein intermediate chain binding"/>
    <property type="evidence" value="ECO:0007669"/>
    <property type="project" value="InterPro"/>
</dbReference>
<dbReference type="InterPro" id="IPR035706">
    <property type="entry name" value="AAA_9"/>
</dbReference>
<feature type="domain" description="Dynein heavy chain 3 AAA+ lid" evidence="8">
    <location>
        <begin position="824"/>
        <end position="910"/>
    </location>
</feature>
<feature type="compositionally biased region" description="Basic and acidic residues" evidence="3">
    <location>
        <begin position="3162"/>
        <end position="3179"/>
    </location>
</feature>
<dbReference type="Pfam" id="PF12780">
    <property type="entry name" value="AAA_8"/>
    <property type="match status" value="1"/>
</dbReference>
<dbReference type="InterPro" id="IPR042222">
    <property type="entry name" value="Dynein_2_N"/>
</dbReference>
<evidence type="ECO:0000313" key="10">
    <source>
        <dbReference type="EMBL" id="CAH2222788.1"/>
    </source>
</evidence>
<dbReference type="SUPFAM" id="SSF52540">
    <property type="entry name" value="P-loop containing nucleoside triphosphate hydrolases"/>
    <property type="match status" value="1"/>
</dbReference>
<name>A0AAD1VP96_PELCU</name>
<dbReference type="InterPro" id="IPR024743">
    <property type="entry name" value="Dynein_HC_stalk"/>
</dbReference>
<dbReference type="InterPro" id="IPR041589">
    <property type="entry name" value="DNAH3_AAA_lid_1"/>
</dbReference>
<dbReference type="Pfam" id="PF17857">
    <property type="entry name" value="AAA_lid_1"/>
    <property type="match status" value="1"/>
</dbReference>
<feature type="region of interest" description="Disordered" evidence="3">
    <location>
        <begin position="3122"/>
        <end position="3203"/>
    </location>
</feature>
<keyword evidence="11" id="KW-1185">Reference proteome</keyword>
<feature type="compositionally biased region" description="Basic and acidic residues" evidence="3">
    <location>
        <begin position="3138"/>
        <end position="3150"/>
    </location>
</feature>
<dbReference type="Gene3D" id="1.10.8.1220">
    <property type="match status" value="1"/>
</dbReference>
<dbReference type="Gene3D" id="3.10.490.20">
    <property type="match status" value="1"/>
</dbReference>
<dbReference type="Pfam" id="PF08393">
    <property type="entry name" value="DHC_N2"/>
    <property type="match status" value="1"/>
</dbReference>
<dbReference type="Gene3D" id="1.20.920.20">
    <property type="match status" value="1"/>
</dbReference>
<dbReference type="Gene3D" id="3.40.50.300">
    <property type="entry name" value="P-loop containing nucleotide triphosphate hydrolases"/>
    <property type="match status" value="4"/>
</dbReference>
<dbReference type="GO" id="GO:0030286">
    <property type="term" value="C:dynein complex"/>
    <property type="evidence" value="ECO:0007669"/>
    <property type="project" value="InterPro"/>
</dbReference>
<dbReference type="InterPro" id="IPR043160">
    <property type="entry name" value="Dynein_C_barrel"/>
</dbReference>
<feature type="compositionally biased region" description="Polar residues" evidence="3">
    <location>
        <begin position="3124"/>
        <end position="3137"/>
    </location>
</feature>
<feature type="domain" description="Dynein heavy chain AAA module D4" evidence="6">
    <location>
        <begin position="986"/>
        <end position="1246"/>
    </location>
</feature>
<dbReference type="Gene3D" id="1.20.920.30">
    <property type="match status" value="1"/>
</dbReference>
<dbReference type="InterPro" id="IPR027417">
    <property type="entry name" value="P-loop_NTPase"/>
</dbReference>
<feature type="region of interest" description="Disordered" evidence="3">
    <location>
        <begin position="352"/>
        <end position="376"/>
    </location>
</feature>
<feature type="domain" description="Dynein heavy chain coiled coil stalk" evidence="5">
    <location>
        <begin position="1283"/>
        <end position="1603"/>
    </location>
</feature>
<evidence type="ECO:0000259" key="6">
    <source>
        <dbReference type="Pfam" id="PF12780"/>
    </source>
</evidence>
<feature type="compositionally biased region" description="Basic and acidic residues" evidence="3">
    <location>
        <begin position="247"/>
        <end position="258"/>
    </location>
</feature>
<feature type="compositionally biased region" description="Basic and acidic residues" evidence="3">
    <location>
        <begin position="273"/>
        <end position="282"/>
    </location>
</feature>
<dbReference type="InterPro" id="IPR013602">
    <property type="entry name" value="Dynein_heavy_linker"/>
</dbReference>
<feature type="domain" description="Dynein heavy chain ATP-binding dynein motor region" evidence="7">
    <location>
        <begin position="1692"/>
        <end position="1880"/>
    </location>
</feature>
<dbReference type="Gene3D" id="1.20.1270.280">
    <property type="match status" value="1"/>
</dbReference>
<dbReference type="Pfam" id="PF18199">
    <property type="entry name" value="Dynein_C"/>
    <property type="match status" value="1"/>
</dbReference>
<dbReference type="EMBL" id="OW240912">
    <property type="protein sequence ID" value="CAH2222788.1"/>
    <property type="molecule type" value="Genomic_DNA"/>
</dbReference>
<organism evidence="10 11">
    <name type="scientific">Pelobates cultripes</name>
    <name type="common">Western spadefoot toad</name>
    <dbReference type="NCBI Taxonomy" id="61616"/>
    <lineage>
        <taxon>Eukaryota</taxon>
        <taxon>Metazoa</taxon>
        <taxon>Chordata</taxon>
        <taxon>Craniata</taxon>
        <taxon>Vertebrata</taxon>
        <taxon>Euteleostomi</taxon>
        <taxon>Amphibia</taxon>
        <taxon>Batrachia</taxon>
        <taxon>Anura</taxon>
        <taxon>Pelobatoidea</taxon>
        <taxon>Pelobatidae</taxon>
        <taxon>Pelobates</taxon>
    </lineage>
</organism>
<feature type="compositionally biased region" description="Polar residues" evidence="3">
    <location>
        <begin position="3185"/>
        <end position="3203"/>
    </location>
</feature>
<dbReference type="Proteomes" id="UP001295444">
    <property type="component" value="Chromosome 01"/>
</dbReference>
<evidence type="ECO:0000256" key="2">
    <source>
        <dbReference type="SAM" id="Coils"/>
    </source>
</evidence>
<feature type="compositionally biased region" description="Polar residues" evidence="3">
    <location>
        <begin position="2974"/>
        <end position="2984"/>
    </location>
</feature>
<feature type="region of interest" description="Disordered" evidence="3">
    <location>
        <begin position="2003"/>
        <end position="2022"/>
    </location>
</feature>
<evidence type="ECO:0000259" key="4">
    <source>
        <dbReference type="Pfam" id="PF08393"/>
    </source>
</evidence>
<keyword evidence="2" id="KW-0175">Coiled coil</keyword>
<keyword evidence="10" id="KW-0969">Cilium</keyword>
<keyword evidence="10" id="KW-0282">Flagellum</keyword>
<feature type="compositionally biased region" description="Polar residues" evidence="3">
    <location>
        <begin position="2943"/>
        <end position="2966"/>
    </location>
</feature>
<comment type="similarity">
    <text evidence="1">Belongs to the dynein heavy chain family.</text>
</comment>
<dbReference type="InterPro" id="IPR024317">
    <property type="entry name" value="Dynein_heavy_chain_D4_dom"/>
</dbReference>
<feature type="domain" description="Dynein heavy chain linker" evidence="4">
    <location>
        <begin position="121"/>
        <end position="189"/>
    </location>
</feature>
<keyword evidence="10" id="KW-0966">Cell projection</keyword>
<gene>
    <name evidence="10" type="ORF">PECUL_23A010616</name>
</gene>
<reference evidence="10" key="1">
    <citation type="submission" date="2022-03" db="EMBL/GenBank/DDBJ databases">
        <authorList>
            <person name="Alioto T."/>
            <person name="Alioto T."/>
            <person name="Gomez Garrido J."/>
        </authorList>
    </citation>
    <scope>NUCLEOTIDE SEQUENCE</scope>
</reference>
<feature type="region of interest" description="Disordered" evidence="3">
    <location>
        <begin position="66"/>
        <end position="91"/>
    </location>
</feature>
<dbReference type="PANTHER" id="PTHR46961:SF21">
    <property type="entry name" value="LOW QUALITY PROTEIN: DYNEIN BETA CHAIN, FLAGELLAR OUTER ARM-LIKE"/>
    <property type="match status" value="1"/>
</dbReference>
<accession>A0AAD1VP96</accession>
<dbReference type="InterPro" id="IPR026983">
    <property type="entry name" value="DHC"/>
</dbReference>
<evidence type="ECO:0000259" key="9">
    <source>
        <dbReference type="Pfam" id="PF18199"/>
    </source>
</evidence>
<proteinExistence type="inferred from homology"/>
<evidence type="ECO:0000259" key="7">
    <source>
        <dbReference type="Pfam" id="PF12781"/>
    </source>
</evidence>
<dbReference type="Pfam" id="PF12781">
    <property type="entry name" value="AAA_9"/>
    <property type="match status" value="1"/>
</dbReference>
<dbReference type="PANTHER" id="PTHR46961">
    <property type="entry name" value="DYNEIN HEAVY CHAIN 1, AXONEMAL-LIKE PROTEIN"/>
    <property type="match status" value="1"/>
</dbReference>
<feature type="region of interest" description="Disordered" evidence="3">
    <location>
        <begin position="236"/>
        <end position="282"/>
    </location>
</feature>
<dbReference type="Pfam" id="PF12775">
    <property type="entry name" value="AAA_7"/>
    <property type="match status" value="1"/>
</dbReference>
<dbReference type="Pfam" id="PF12777">
    <property type="entry name" value="MT"/>
    <property type="match status" value="1"/>
</dbReference>